<name>X1H7W2_9ZZZZ</name>
<evidence type="ECO:0008006" key="2">
    <source>
        <dbReference type="Google" id="ProtNLM"/>
    </source>
</evidence>
<dbReference type="EMBL" id="BARU01028064">
    <property type="protein sequence ID" value="GAH66296.1"/>
    <property type="molecule type" value="Genomic_DNA"/>
</dbReference>
<comment type="caution">
    <text evidence="1">The sequence shown here is derived from an EMBL/GenBank/DDBJ whole genome shotgun (WGS) entry which is preliminary data.</text>
</comment>
<evidence type="ECO:0000313" key="1">
    <source>
        <dbReference type="EMBL" id="GAH66296.1"/>
    </source>
</evidence>
<protein>
    <recommendedName>
        <fullName evidence="2">ABC transporter domain-containing protein</fullName>
    </recommendedName>
</protein>
<proteinExistence type="predicted"/>
<sequence length="58" mass="6505">FDRLLLLKEGRIFADGTPEKLLTVETIKEVFATSVHVTQHPLTKSPHVVVIPKQSPLE</sequence>
<organism evidence="1">
    <name type="scientific">marine sediment metagenome</name>
    <dbReference type="NCBI Taxonomy" id="412755"/>
    <lineage>
        <taxon>unclassified sequences</taxon>
        <taxon>metagenomes</taxon>
        <taxon>ecological metagenomes</taxon>
    </lineage>
</organism>
<gene>
    <name evidence="1" type="ORF">S03H2_44844</name>
</gene>
<reference evidence="1" key="1">
    <citation type="journal article" date="2014" name="Front. Microbiol.">
        <title>High frequency of phylogenetically diverse reductive dehalogenase-homologous genes in deep subseafloor sedimentary metagenomes.</title>
        <authorList>
            <person name="Kawai M."/>
            <person name="Futagami T."/>
            <person name="Toyoda A."/>
            <person name="Takaki Y."/>
            <person name="Nishi S."/>
            <person name="Hori S."/>
            <person name="Arai W."/>
            <person name="Tsubouchi T."/>
            <person name="Morono Y."/>
            <person name="Uchiyama I."/>
            <person name="Ito T."/>
            <person name="Fujiyama A."/>
            <person name="Inagaki F."/>
            <person name="Takami H."/>
        </authorList>
    </citation>
    <scope>NUCLEOTIDE SEQUENCE</scope>
    <source>
        <strain evidence="1">Expedition CK06-06</strain>
    </source>
</reference>
<dbReference type="AlphaFoldDB" id="X1H7W2"/>
<feature type="non-terminal residue" evidence="1">
    <location>
        <position position="1"/>
    </location>
</feature>
<accession>X1H7W2</accession>